<feature type="transmembrane region" description="Helical" evidence="10">
    <location>
        <begin position="35"/>
        <end position="52"/>
    </location>
</feature>
<evidence type="ECO:0000256" key="2">
    <source>
        <dbReference type="ARBA" id="ARBA00022519"/>
    </source>
</evidence>
<name>A0A5C5U9U3_9CORY</name>
<dbReference type="InterPro" id="IPR017871">
    <property type="entry name" value="ABC_transporter-like_CS"/>
</dbReference>
<comment type="caution">
    <text evidence="13">The sequence shown here is derived from an EMBL/GenBank/DDBJ whole genome shotgun (WGS) entry which is preliminary data.</text>
</comment>
<comment type="similarity">
    <text evidence="9">Belongs to the ABC transporter superfamily. Siderophore-Fe(3+) uptake transporter (SIUT) (TC 3.A.1.21) family.</text>
</comment>
<dbReference type="SUPFAM" id="SSF52540">
    <property type="entry name" value="P-loop containing nucleoside triphosphate hydrolases"/>
    <property type="match status" value="1"/>
</dbReference>
<keyword evidence="5 13" id="KW-0067">ATP-binding</keyword>
<protein>
    <submittedName>
        <fullName evidence="13">ABC transporter ATP-binding protein</fullName>
    </submittedName>
</protein>
<dbReference type="GO" id="GO:0034040">
    <property type="term" value="F:ATPase-coupled lipid transmembrane transporter activity"/>
    <property type="evidence" value="ECO:0007669"/>
    <property type="project" value="TreeGrafter"/>
</dbReference>
<evidence type="ECO:0000256" key="6">
    <source>
        <dbReference type="ARBA" id="ARBA00022967"/>
    </source>
</evidence>
<evidence type="ECO:0000256" key="8">
    <source>
        <dbReference type="ARBA" id="ARBA00023136"/>
    </source>
</evidence>
<dbReference type="InterPro" id="IPR036640">
    <property type="entry name" value="ABC1_TM_sf"/>
</dbReference>
<keyword evidence="14" id="KW-1185">Reference proteome</keyword>
<dbReference type="PANTHER" id="PTHR24221:SF654">
    <property type="entry name" value="ATP-BINDING CASSETTE SUB-FAMILY B MEMBER 6"/>
    <property type="match status" value="1"/>
</dbReference>
<dbReference type="RefSeq" id="WP_146325185.1">
    <property type="nucleotide sequence ID" value="NZ_BAABLR010000016.1"/>
</dbReference>
<dbReference type="GO" id="GO:0005524">
    <property type="term" value="F:ATP binding"/>
    <property type="evidence" value="ECO:0007669"/>
    <property type="project" value="UniProtKB-KW"/>
</dbReference>
<dbReference type="GO" id="GO:0140359">
    <property type="term" value="F:ABC-type transporter activity"/>
    <property type="evidence" value="ECO:0007669"/>
    <property type="project" value="InterPro"/>
</dbReference>
<evidence type="ECO:0000256" key="1">
    <source>
        <dbReference type="ARBA" id="ARBA00004429"/>
    </source>
</evidence>
<sequence>MNTTNPTVRQLVLWLIGITRPVLAPLGVSTLCRIANQVLGIALFVVPVYALIARNLSLRAVVITMVVLALAKAFLRYLEHYFGHLVAFKALELIRIRVFRDIYPQAPAIMARTGDKAVGSGDMLTRLTRDISQIEVFFAHTTAPVISALVVPIAVVIGVAVVQPWQGLVAAAILLLAAAISVDTSAYRYAVGVTGARGVIAQHVTDSIGGVAEVTGYGAAERRHRELAELENPLVASIVRRSGIVGARGGLIAAARMSVVLMLLPPTDNLALSVSSMFAVLRCWDMINEVTDLGNHLSQSLAAARRVWGLSHAGLNLPDGGELIEAHGPGVGVQWRDVSFTYDGALKPVVRNIDLTVAPGSWTTVVGSTGSGKSTIAKLLLRYWDVDSGAVLLDGRDIRDYNVDALRAVVAVVTQDIRPINATVAENLRLAAPDASDAELTDALYVACLDGEVELSDPVGEGGAALSGGQRQRLSLAQALLRGGRVLVLDEFTAHLNPTLVGRVRSRLQAAFPEVTVIEIAHDLDNIGAASWVAVMDQGVIVEQGKPQELQARRGVLHHLLHRDWPE</sequence>
<dbReference type="PROSITE" id="PS50893">
    <property type="entry name" value="ABC_TRANSPORTER_2"/>
    <property type="match status" value="1"/>
</dbReference>
<dbReference type="EMBL" id="VOHM01000024">
    <property type="protein sequence ID" value="TWT22914.1"/>
    <property type="molecule type" value="Genomic_DNA"/>
</dbReference>
<keyword evidence="3 10" id="KW-0812">Transmembrane</keyword>
<evidence type="ECO:0000256" key="10">
    <source>
        <dbReference type="SAM" id="Phobius"/>
    </source>
</evidence>
<keyword evidence="8 10" id="KW-0472">Membrane</keyword>
<dbReference type="Gene3D" id="3.40.50.300">
    <property type="entry name" value="P-loop containing nucleotide triphosphate hydrolases"/>
    <property type="match status" value="1"/>
</dbReference>
<keyword evidence="7 10" id="KW-1133">Transmembrane helix</keyword>
<dbReference type="Gene3D" id="1.20.1560.10">
    <property type="entry name" value="ABC transporter type 1, transmembrane domain"/>
    <property type="match status" value="1"/>
</dbReference>
<dbReference type="GO" id="GO:0016887">
    <property type="term" value="F:ATP hydrolysis activity"/>
    <property type="evidence" value="ECO:0007669"/>
    <property type="project" value="InterPro"/>
</dbReference>
<dbReference type="OrthoDB" id="9762778at2"/>
<evidence type="ECO:0000259" key="11">
    <source>
        <dbReference type="PROSITE" id="PS50893"/>
    </source>
</evidence>
<keyword evidence="2" id="KW-0997">Cell inner membrane</keyword>
<keyword evidence="4" id="KW-0547">Nucleotide-binding</keyword>
<comment type="subcellular location">
    <subcellularLocation>
        <location evidence="1">Cell inner membrane</location>
        <topology evidence="1">Multi-pass membrane protein</topology>
    </subcellularLocation>
</comment>
<feature type="domain" description="ABC transporter" evidence="11">
    <location>
        <begin position="333"/>
        <end position="563"/>
    </location>
</feature>
<keyword evidence="2" id="KW-1003">Cell membrane</keyword>
<evidence type="ECO:0000313" key="14">
    <source>
        <dbReference type="Proteomes" id="UP000320791"/>
    </source>
</evidence>
<dbReference type="GO" id="GO:0005886">
    <property type="term" value="C:plasma membrane"/>
    <property type="evidence" value="ECO:0007669"/>
    <property type="project" value="UniProtKB-SubCell"/>
</dbReference>
<dbReference type="InterPro" id="IPR039421">
    <property type="entry name" value="Type_1_exporter"/>
</dbReference>
<evidence type="ECO:0000256" key="7">
    <source>
        <dbReference type="ARBA" id="ARBA00022989"/>
    </source>
</evidence>
<evidence type="ECO:0000256" key="4">
    <source>
        <dbReference type="ARBA" id="ARBA00022741"/>
    </source>
</evidence>
<feature type="transmembrane region" description="Helical" evidence="10">
    <location>
        <begin position="12"/>
        <end position="28"/>
    </location>
</feature>
<dbReference type="Proteomes" id="UP000320791">
    <property type="component" value="Unassembled WGS sequence"/>
</dbReference>
<evidence type="ECO:0000256" key="9">
    <source>
        <dbReference type="ARBA" id="ARBA00023455"/>
    </source>
</evidence>
<proteinExistence type="inferred from homology"/>
<gene>
    <name evidence="13" type="ORF">FRX94_10095</name>
</gene>
<evidence type="ECO:0000259" key="12">
    <source>
        <dbReference type="PROSITE" id="PS50929"/>
    </source>
</evidence>
<dbReference type="PANTHER" id="PTHR24221">
    <property type="entry name" value="ATP-BINDING CASSETTE SUB-FAMILY B"/>
    <property type="match status" value="1"/>
</dbReference>
<dbReference type="AlphaFoldDB" id="A0A5C5U9U3"/>
<dbReference type="SMART" id="SM00382">
    <property type="entry name" value="AAA"/>
    <property type="match status" value="1"/>
</dbReference>
<dbReference type="InterPro" id="IPR027417">
    <property type="entry name" value="P-loop_NTPase"/>
</dbReference>
<dbReference type="Pfam" id="PF00005">
    <property type="entry name" value="ABC_tran"/>
    <property type="match status" value="1"/>
</dbReference>
<dbReference type="Pfam" id="PF00664">
    <property type="entry name" value="ABC_membrane"/>
    <property type="match status" value="1"/>
</dbReference>
<feature type="domain" description="ABC transmembrane type-1" evidence="12">
    <location>
        <begin position="39"/>
        <end position="264"/>
    </location>
</feature>
<keyword evidence="6" id="KW-1278">Translocase</keyword>
<dbReference type="InterPro" id="IPR011527">
    <property type="entry name" value="ABC1_TM_dom"/>
</dbReference>
<feature type="transmembrane region" description="Helical" evidence="10">
    <location>
        <begin position="168"/>
        <end position="187"/>
    </location>
</feature>
<dbReference type="PROSITE" id="PS50929">
    <property type="entry name" value="ABC_TM1F"/>
    <property type="match status" value="1"/>
</dbReference>
<dbReference type="InterPro" id="IPR003593">
    <property type="entry name" value="AAA+_ATPase"/>
</dbReference>
<organism evidence="13 14">
    <name type="scientific">Corynebacterium canis</name>
    <dbReference type="NCBI Taxonomy" id="679663"/>
    <lineage>
        <taxon>Bacteria</taxon>
        <taxon>Bacillati</taxon>
        <taxon>Actinomycetota</taxon>
        <taxon>Actinomycetes</taxon>
        <taxon>Mycobacteriales</taxon>
        <taxon>Corynebacteriaceae</taxon>
        <taxon>Corynebacterium</taxon>
    </lineage>
</organism>
<evidence type="ECO:0000313" key="13">
    <source>
        <dbReference type="EMBL" id="TWT22914.1"/>
    </source>
</evidence>
<feature type="transmembrane region" description="Helical" evidence="10">
    <location>
        <begin position="136"/>
        <end position="162"/>
    </location>
</feature>
<evidence type="ECO:0000256" key="3">
    <source>
        <dbReference type="ARBA" id="ARBA00022692"/>
    </source>
</evidence>
<dbReference type="PROSITE" id="PS00211">
    <property type="entry name" value="ABC_TRANSPORTER_1"/>
    <property type="match status" value="1"/>
</dbReference>
<evidence type="ECO:0000256" key="5">
    <source>
        <dbReference type="ARBA" id="ARBA00022840"/>
    </source>
</evidence>
<reference evidence="13 14" key="1">
    <citation type="submission" date="2019-08" db="EMBL/GenBank/DDBJ databases">
        <authorList>
            <person name="Lei W."/>
        </authorList>
    </citation>
    <scope>NUCLEOTIDE SEQUENCE [LARGE SCALE GENOMIC DNA]</scope>
    <source>
        <strain evidence="13 14">CCUG 58627</strain>
    </source>
</reference>
<accession>A0A5C5U9U3</accession>
<dbReference type="InterPro" id="IPR003439">
    <property type="entry name" value="ABC_transporter-like_ATP-bd"/>
</dbReference>
<feature type="transmembrane region" description="Helical" evidence="10">
    <location>
        <begin position="58"/>
        <end position="75"/>
    </location>
</feature>
<dbReference type="SUPFAM" id="SSF90123">
    <property type="entry name" value="ABC transporter transmembrane region"/>
    <property type="match status" value="1"/>
</dbReference>